<name>A0ABY0VA16_9ACTO</name>
<dbReference type="RefSeq" id="WP_070725364.1">
    <property type="nucleotide sequence ID" value="NZ_LT629792.1"/>
</dbReference>
<dbReference type="InterPro" id="IPR005801">
    <property type="entry name" value="ADC_synthase"/>
</dbReference>
<dbReference type="EC" id="5.4.4.2" evidence="3"/>
<dbReference type="PANTHER" id="PTHR42839">
    <property type="entry name" value="ISOCHORISMATE SYNTHASE ENTC"/>
    <property type="match status" value="1"/>
</dbReference>
<protein>
    <recommendedName>
        <fullName evidence="3">isochorismate synthase</fullName>
        <ecNumber evidence="3">5.4.4.2</ecNumber>
    </recommendedName>
    <alternativeName>
        <fullName evidence="5">Isochorismate mutase</fullName>
    </alternativeName>
</protein>
<feature type="domain" description="Chorismate-utilising enzyme C-terminal" evidence="6">
    <location>
        <begin position="176"/>
        <end position="418"/>
    </location>
</feature>
<dbReference type="SUPFAM" id="SSF56322">
    <property type="entry name" value="ADC synthase"/>
    <property type="match status" value="1"/>
</dbReference>
<dbReference type="EMBL" id="LT629792">
    <property type="protein sequence ID" value="SDU02163.1"/>
    <property type="molecule type" value="Genomic_DNA"/>
</dbReference>
<accession>A0ABY0VA16</accession>
<sequence>MSGTFGSVSLNGKLHVSIASLPPSHLCATRPLASLLPSPADALTWLGDRCSIVADGRTATITVTGTQAIRQASSEWTNVCQDALVDTDSTIDEGSSRLCGPVALASFGFAWNTRGVLIIPHTAIVERDGARFVITTALDQDPADPIQAASALAEAALSTQLTTPKGLMTQAGRMTQNQWLSAVRRVIRRLNSGAASKVVMSRDMVVDSPTAMDERYLVTQLHEQFPSTWTYAVAGLVGATPEILASKEADHVYSRVLAGTAAPGNADELMSSDKNRREHALAVESVTRRLEPMATSVECPPEPSVIELPNVIHLATEVNAVVPDHSLLDVVAALHPTAAVCGTPTTLAYDLLESFEQTRRGRYSGPVGWVDANGDGEFGIALRCGQFTRERTQIRVFAGGGIMPDSVPEMELAETRAKMSPVLDALGV</sequence>
<evidence type="ECO:0000256" key="2">
    <source>
        <dbReference type="ARBA" id="ARBA00005297"/>
    </source>
</evidence>
<evidence type="ECO:0000313" key="8">
    <source>
        <dbReference type="Proteomes" id="UP000198976"/>
    </source>
</evidence>
<comment type="similarity">
    <text evidence="2">Belongs to the isochorismate synthase family.</text>
</comment>
<gene>
    <name evidence="7" type="ORF">SAMN04489714_1674</name>
</gene>
<dbReference type="Pfam" id="PF00425">
    <property type="entry name" value="Chorismate_bind"/>
    <property type="match status" value="1"/>
</dbReference>
<dbReference type="Proteomes" id="UP000198976">
    <property type="component" value="Chromosome I"/>
</dbReference>
<dbReference type="PANTHER" id="PTHR42839:SF2">
    <property type="entry name" value="ISOCHORISMATE SYNTHASE ENTC"/>
    <property type="match status" value="1"/>
</dbReference>
<evidence type="ECO:0000313" key="7">
    <source>
        <dbReference type="EMBL" id="SDU02163.1"/>
    </source>
</evidence>
<proteinExistence type="inferred from homology"/>
<evidence type="ECO:0000259" key="6">
    <source>
        <dbReference type="Pfam" id="PF00425"/>
    </source>
</evidence>
<comment type="catalytic activity">
    <reaction evidence="1">
        <text>chorismate = isochorismate</text>
        <dbReference type="Rhea" id="RHEA:18985"/>
        <dbReference type="ChEBI" id="CHEBI:29748"/>
        <dbReference type="ChEBI" id="CHEBI:29780"/>
        <dbReference type="EC" id="5.4.4.2"/>
    </reaction>
</comment>
<dbReference type="InterPro" id="IPR015890">
    <property type="entry name" value="Chorismate_C"/>
</dbReference>
<organism evidence="7 8">
    <name type="scientific">Schaalia radingae</name>
    <dbReference type="NCBI Taxonomy" id="131110"/>
    <lineage>
        <taxon>Bacteria</taxon>
        <taxon>Bacillati</taxon>
        <taxon>Actinomycetota</taxon>
        <taxon>Actinomycetes</taxon>
        <taxon>Actinomycetales</taxon>
        <taxon>Actinomycetaceae</taxon>
        <taxon>Schaalia</taxon>
    </lineage>
</organism>
<evidence type="ECO:0000256" key="1">
    <source>
        <dbReference type="ARBA" id="ARBA00000799"/>
    </source>
</evidence>
<evidence type="ECO:0000256" key="3">
    <source>
        <dbReference type="ARBA" id="ARBA00012824"/>
    </source>
</evidence>
<dbReference type="InterPro" id="IPR004561">
    <property type="entry name" value="IsoChor_synthase"/>
</dbReference>
<dbReference type="NCBIfam" id="TIGR00543">
    <property type="entry name" value="isochor_syn"/>
    <property type="match status" value="1"/>
</dbReference>
<keyword evidence="8" id="KW-1185">Reference proteome</keyword>
<evidence type="ECO:0000256" key="4">
    <source>
        <dbReference type="ARBA" id="ARBA00023235"/>
    </source>
</evidence>
<keyword evidence="4" id="KW-0413">Isomerase</keyword>
<dbReference type="Gene3D" id="3.60.120.10">
    <property type="entry name" value="Anthranilate synthase"/>
    <property type="match status" value="1"/>
</dbReference>
<evidence type="ECO:0000256" key="5">
    <source>
        <dbReference type="ARBA" id="ARBA00041564"/>
    </source>
</evidence>
<reference evidence="7 8" key="1">
    <citation type="submission" date="2016-10" db="EMBL/GenBank/DDBJ databases">
        <authorList>
            <person name="Varghese N."/>
            <person name="Submissions S."/>
        </authorList>
    </citation>
    <scope>NUCLEOTIDE SEQUENCE [LARGE SCALE GENOMIC DNA]</scope>
    <source>
        <strain evidence="7 8">DSM 9169</strain>
    </source>
</reference>